<reference evidence="2" key="1">
    <citation type="journal article" date="2021" name="Nat. Commun.">
        <title>Genetic determinants of endophytism in the Arabidopsis root mycobiome.</title>
        <authorList>
            <person name="Mesny F."/>
            <person name="Miyauchi S."/>
            <person name="Thiergart T."/>
            <person name="Pickel B."/>
            <person name="Atanasova L."/>
            <person name="Karlsson M."/>
            <person name="Huettel B."/>
            <person name="Barry K.W."/>
            <person name="Haridas S."/>
            <person name="Chen C."/>
            <person name="Bauer D."/>
            <person name="Andreopoulos W."/>
            <person name="Pangilinan J."/>
            <person name="LaButti K."/>
            <person name="Riley R."/>
            <person name="Lipzen A."/>
            <person name="Clum A."/>
            <person name="Drula E."/>
            <person name="Henrissat B."/>
            <person name="Kohler A."/>
            <person name="Grigoriev I.V."/>
            <person name="Martin F.M."/>
            <person name="Hacquard S."/>
        </authorList>
    </citation>
    <scope>NUCLEOTIDE SEQUENCE</scope>
    <source>
        <strain evidence="2">MPI-SDFR-AT-0068</strain>
    </source>
</reference>
<keyword evidence="1" id="KW-1133">Transmembrane helix</keyword>
<keyword evidence="1" id="KW-0472">Membrane</keyword>
<evidence type="ECO:0000313" key="2">
    <source>
        <dbReference type="EMBL" id="KAH7236526.1"/>
    </source>
</evidence>
<evidence type="ECO:0000313" key="3">
    <source>
        <dbReference type="Proteomes" id="UP000813427"/>
    </source>
</evidence>
<feature type="transmembrane region" description="Helical" evidence="1">
    <location>
        <begin position="634"/>
        <end position="651"/>
    </location>
</feature>
<accession>A0A8K0RQ97</accession>
<dbReference type="OrthoDB" id="3903561at2759"/>
<organism evidence="2 3">
    <name type="scientific">Fusarium tricinctum</name>
    <dbReference type="NCBI Taxonomy" id="61284"/>
    <lineage>
        <taxon>Eukaryota</taxon>
        <taxon>Fungi</taxon>
        <taxon>Dikarya</taxon>
        <taxon>Ascomycota</taxon>
        <taxon>Pezizomycotina</taxon>
        <taxon>Sordariomycetes</taxon>
        <taxon>Hypocreomycetidae</taxon>
        <taxon>Hypocreales</taxon>
        <taxon>Nectriaceae</taxon>
        <taxon>Fusarium</taxon>
        <taxon>Fusarium tricinctum species complex</taxon>
    </lineage>
</organism>
<feature type="transmembrane region" description="Helical" evidence="1">
    <location>
        <begin position="126"/>
        <end position="144"/>
    </location>
</feature>
<feature type="transmembrane region" description="Helical" evidence="1">
    <location>
        <begin position="437"/>
        <end position="462"/>
    </location>
</feature>
<dbReference type="Proteomes" id="UP000813427">
    <property type="component" value="Unassembled WGS sequence"/>
</dbReference>
<gene>
    <name evidence="2" type="ORF">BKA59DRAFT_559749</name>
</gene>
<feature type="transmembrane region" description="Helical" evidence="1">
    <location>
        <begin position="611"/>
        <end position="628"/>
    </location>
</feature>
<feature type="transmembrane region" description="Helical" evidence="1">
    <location>
        <begin position="544"/>
        <end position="562"/>
    </location>
</feature>
<proteinExistence type="predicted"/>
<keyword evidence="3" id="KW-1185">Reference proteome</keyword>
<feature type="transmembrane region" description="Helical" evidence="1">
    <location>
        <begin position="224"/>
        <end position="243"/>
    </location>
</feature>
<sequence length="707" mass="80391">MSNAVKPMLVLVSDVELNTRYQSPTSDTLQWRNEKRHKRWPSLKLVKNAFKETWHDLMAARRRFKSVEWRRVGLRCLILVWSLSLLALTICLALSLPMRLDDQSPCQPNGDFYFSMSGSYQLETAFSYWAASGFFDITLAWGRFDFATVKLIDVAWDLLVGRGGQAIMALVSWRVFAENLQVSITTKPATYTTVWLPRFQQNSSAYSTLRLASGFFKRGLASKLAMSFMISAAMFIVAFPTFASSMTGYTPKNEAYIDATSGRLNPFSDVFPAAYVIHDGNRVEGLTEEYGIPWKTGSPREPDSTAYDTCYDWDNYLDTNSGCKLQGEVSEYIQKYGFEASRMSSKNRDPTKFRGQEINWPPLNISAFYVPSSRFYWNWTIPEHGTPAYNTDFNQPFRNVSNAMYLVDGTLYNLAELNKKGICQPIKGDENIQKYQWGFSFLQLFIITILLQLWTLGLIVMWTNAHRTLRLNNNAAPSKGLKGLLEFTAAINVELKSIGLDPNTTEDELLEHEIEQLLQGGSISSPQLTEGSFSIWRWMWKHKWRLLTLVFFILFTILEHVFRFYGLYSYRHYRGPWDQKAYIIGIVFSVLYGTLCLGLSFYIGTSSFRRIITFLVLGGLCVPFLFYDAIERDLVLPGFFIGSGLALFLGSTRGSRARDCIPIIFDILSNAPLDQHSNISLNYDIPSNAISWVFGTAVAAAFTNGMA</sequence>
<comment type="caution">
    <text evidence="2">The sequence shown here is derived from an EMBL/GenBank/DDBJ whole genome shotgun (WGS) entry which is preliminary data.</text>
</comment>
<protein>
    <submittedName>
        <fullName evidence="2">Uncharacterized protein</fullName>
    </submittedName>
</protein>
<feature type="transmembrane region" description="Helical" evidence="1">
    <location>
        <begin position="72"/>
        <end position="95"/>
    </location>
</feature>
<keyword evidence="1" id="KW-0812">Transmembrane</keyword>
<name>A0A8K0RQ97_9HYPO</name>
<evidence type="ECO:0000256" key="1">
    <source>
        <dbReference type="SAM" id="Phobius"/>
    </source>
</evidence>
<dbReference type="AlphaFoldDB" id="A0A8K0RQ97"/>
<feature type="transmembrane region" description="Helical" evidence="1">
    <location>
        <begin position="582"/>
        <end position="604"/>
    </location>
</feature>
<dbReference type="EMBL" id="JAGPXF010000007">
    <property type="protein sequence ID" value="KAH7236526.1"/>
    <property type="molecule type" value="Genomic_DNA"/>
</dbReference>